<dbReference type="GO" id="GO:0006888">
    <property type="term" value="P:endoplasmic reticulum to Golgi vesicle-mediated transport"/>
    <property type="evidence" value="ECO:0007669"/>
    <property type="project" value="TreeGrafter"/>
</dbReference>
<dbReference type="GO" id="GO:0009306">
    <property type="term" value="P:protein secretion"/>
    <property type="evidence" value="ECO:0007669"/>
    <property type="project" value="TreeGrafter"/>
</dbReference>
<dbReference type="GO" id="GO:0000139">
    <property type="term" value="C:Golgi membrane"/>
    <property type="evidence" value="ECO:0007669"/>
    <property type="project" value="TreeGrafter"/>
</dbReference>
<dbReference type="Proteomes" id="UP000681720">
    <property type="component" value="Unassembled WGS sequence"/>
</dbReference>
<proteinExistence type="predicted"/>
<reference evidence="4" key="1">
    <citation type="submission" date="2021-02" db="EMBL/GenBank/DDBJ databases">
        <authorList>
            <person name="Nowell W R."/>
        </authorList>
    </citation>
    <scope>NUCLEOTIDE SEQUENCE</scope>
</reference>
<dbReference type="EMBL" id="CAJOBH010001886">
    <property type="protein sequence ID" value="CAF3878577.1"/>
    <property type="molecule type" value="Genomic_DNA"/>
</dbReference>
<dbReference type="Proteomes" id="UP000663834">
    <property type="component" value="Unassembled WGS sequence"/>
</dbReference>
<protein>
    <recommendedName>
        <fullName evidence="1">Coatomer gamma subunit appendage Ig-like subdomain domain-containing protein</fullName>
    </recommendedName>
</protein>
<evidence type="ECO:0000313" key="8">
    <source>
        <dbReference type="Proteomes" id="UP000663824"/>
    </source>
</evidence>
<dbReference type="GO" id="GO:0005793">
    <property type="term" value="C:endoplasmic reticulum-Golgi intermediate compartment"/>
    <property type="evidence" value="ECO:0007669"/>
    <property type="project" value="TreeGrafter"/>
</dbReference>
<dbReference type="SUPFAM" id="SSF55711">
    <property type="entry name" value="Subdomain of clathrin and coatomer appendage domain"/>
    <property type="match status" value="1"/>
</dbReference>
<evidence type="ECO:0000313" key="2">
    <source>
        <dbReference type="EMBL" id="CAF1437948.1"/>
    </source>
</evidence>
<dbReference type="EMBL" id="CAJOBI010001556">
    <property type="protein sequence ID" value="CAF3887715.1"/>
    <property type="molecule type" value="Genomic_DNA"/>
</dbReference>
<dbReference type="Gene3D" id="2.60.40.1480">
    <property type="entry name" value="Coatomer, gamma subunit, appendage domain"/>
    <property type="match status" value="1"/>
</dbReference>
<dbReference type="PANTHER" id="PTHR10261:SF0">
    <property type="entry name" value="COATOMER SUBUNIT GAMMA-2"/>
    <property type="match status" value="1"/>
</dbReference>
<dbReference type="EMBL" id="CAJNOW010005041">
    <property type="protein sequence ID" value="CAF1437948.1"/>
    <property type="molecule type" value="Genomic_DNA"/>
</dbReference>
<dbReference type="InterPro" id="IPR017106">
    <property type="entry name" value="Coatomer_gsu"/>
</dbReference>
<dbReference type="InterPro" id="IPR009028">
    <property type="entry name" value="Coatomer/calthrin_app_sub_C"/>
</dbReference>
<dbReference type="Proteomes" id="UP000681967">
    <property type="component" value="Unassembled WGS sequence"/>
</dbReference>
<dbReference type="GO" id="GO:0006891">
    <property type="term" value="P:intra-Golgi vesicle-mediated transport"/>
    <property type="evidence" value="ECO:0007669"/>
    <property type="project" value="TreeGrafter"/>
</dbReference>
<evidence type="ECO:0000313" key="7">
    <source>
        <dbReference type="EMBL" id="CAF3888828.1"/>
    </source>
</evidence>
<dbReference type="AlphaFoldDB" id="A0A816LS24"/>
<comment type="caution">
    <text evidence="4">The sequence shown here is derived from an EMBL/GenBank/DDBJ whole genome shotgun (WGS) entry which is preliminary data.</text>
</comment>
<dbReference type="InterPro" id="IPR013041">
    <property type="entry name" value="Clathrin_app_Ig-like_sf"/>
</dbReference>
<evidence type="ECO:0000313" key="5">
    <source>
        <dbReference type="EMBL" id="CAF3878577.1"/>
    </source>
</evidence>
<dbReference type="PANTHER" id="PTHR10261">
    <property type="entry name" value="COATOMER SUBUNIT GAMMA"/>
    <property type="match status" value="1"/>
</dbReference>
<name>A0A816LS24_9BILA</name>
<dbReference type="OrthoDB" id="1074925at2759"/>
<dbReference type="EMBL" id="CAJNOV010012867">
    <property type="protein sequence ID" value="CAF1499433.1"/>
    <property type="molecule type" value="Genomic_DNA"/>
</dbReference>
<dbReference type="InterPro" id="IPR013040">
    <property type="entry name" value="Coatomer_gsu_app_Ig-like_dom"/>
</dbReference>
<dbReference type="EMBL" id="CAJNRE010001435">
    <property type="protein sequence ID" value="CAF1943891.1"/>
    <property type="molecule type" value="Genomic_DNA"/>
</dbReference>
<evidence type="ECO:0000313" key="4">
    <source>
        <dbReference type="EMBL" id="CAF1943891.1"/>
    </source>
</evidence>
<dbReference type="EMBL" id="CAJOBJ010001632">
    <property type="protein sequence ID" value="CAF3888828.1"/>
    <property type="molecule type" value="Genomic_DNA"/>
</dbReference>
<evidence type="ECO:0000313" key="3">
    <source>
        <dbReference type="EMBL" id="CAF1499433.1"/>
    </source>
</evidence>
<dbReference type="SUPFAM" id="SSF49348">
    <property type="entry name" value="Clathrin adaptor appendage domain"/>
    <property type="match status" value="1"/>
</dbReference>
<evidence type="ECO:0000259" key="1">
    <source>
        <dbReference type="Pfam" id="PF08752"/>
    </source>
</evidence>
<dbReference type="Proteomes" id="UP000663824">
    <property type="component" value="Unassembled WGS sequence"/>
</dbReference>
<gene>
    <name evidence="5" type="ORF">BYL167_LOCUS7319</name>
    <name evidence="3" type="ORF">CJN711_LOCUS27161</name>
    <name evidence="7" type="ORF">GIL414_LOCUS5937</name>
    <name evidence="2" type="ORF">KQP761_LOCUS11371</name>
    <name evidence="4" type="ORF">MBJ925_LOCUS5546</name>
    <name evidence="6" type="ORF">SMN809_LOCUS5953</name>
</gene>
<dbReference type="InterPro" id="IPR037067">
    <property type="entry name" value="Coatomer_gsu_app_sf"/>
</dbReference>
<sequence>MKPTTKPFDVPSVLIEAVPVEQPKADTSIDVGLPRTGTETKTNREDTYEKLLAIPEFAHLGPIFKSSLPADFTENEFEYVFDINNTLNNQLLEKVTVQMEGSAERFEVVHCIPCPAIKCDDTGTTYALVKLPDDNISSTGAPDDEEGYADEFEIHIEVAVSDHVQKVLKPNWSASCDEIEAENELEDTYTLSIPTLENKVPAGKVSHALYLAGVYRGERDVPVRAKMALGRTSADTGA</sequence>
<dbReference type="Proteomes" id="UP000676336">
    <property type="component" value="Unassembled WGS sequence"/>
</dbReference>
<dbReference type="GO" id="GO:0006886">
    <property type="term" value="P:intracellular protein transport"/>
    <property type="evidence" value="ECO:0007669"/>
    <property type="project" value="InterPro"/>
</dbReference>
<accession>A0A816LS24</accession>
<dbReference type="Pfam" id="PF08752">
    <property type="entry name" value="COP-gamma_platf"/>
    <property type="match status" value="1"/>
</dbReference>
<feature type="domain" description="Coatomer gamma subunit appendage Ig-like subdomain" evidence="1">
    <location>
        <begin position="47"/>
        <end position="134"/>
    </location>
</feature>
<dbReference type="Proteomes" id="UP000663855">
    <property type="component" value="Unassembled WGS sequence"/>
</dbReference>
<organism evidence="4 8">
    <name type="scientific">Rotaria magnacalcarata</name>
    <dbReference type="NCBI Taxonomy" id="392030"/>
    <lineage>
        <taxon>Eukaryota</taxon>
        <taxon>Metazoa</taxon>
        <taxon>Spiralia</taxon>
        <taxon>Gnathifera</taxon>
        <taxon>Rotifera</taxon>
        <taxon>Eurotatoria</taxon>
        <taxon>Bdelloidea</taxon>
        <taxon>Philodinida</taxon>
        <taxon>Philodinidae</taxon>
        <taxon>Rotaria</taxon>
    </lineage>
</organism>
<dbReference type="GO" id="GO:0005783">
    <property type="term" value="C:endoplasmic reticulum"/>
    <property type="evidence" value="ECO:0007669"/>
    <property type="project" value="TreeGrafter"/>
</dbReference>
<evidence type="ECO:0000313" key="6">
    <source>
        <dbReference type="EMBL" id="CAF3887715.1"/>
    </source>
</evidence>
<dbReference type="GO" id="GO:0005198">
    <property type="term" value="F:structural molecule activity"/>
    <property type="evidence" value="ECO:0007669"/>
    <property type="project" value="InterPro"/>
</dbReference>
<dbReference type="GO" id="GO:0030126">
    <property type="term" value="C:COPI vesicle coat"/>
    <property type="evidence" value="ECO:0007669"/>
    <property type="project" value="InterPro"/>
</dbReference>
<dbReference type="GO" id="GO:0072384">
    <property type="term" value="P:organelle transport along microtubule"/>
    <property type="evidence" value="ECO:0007669"/>
    <property type="project" value="TreeGrafter"/>
</dbReference>